<keyword evidence="2" id="KW-1185">Reference proteome</keyword>
<accession>A0A0C2Z3D5</accession>
<reference evidence="1 2" key="1">
    <citation type="submission" date="2014-04" db="EMBL/GenBank/DDBJ databases">
        <authorList>
            <consortium name="DOE Joint Genome Institute"/>
            <person name="Kuo A."/>
            <person name="Kohler A."/>
            <person name="Nagy L.G."/>
            <person name="Floudas D."/>
            <person name="Copeland A."/>
            <person name="Barry K.W."/>
            <person name="Cichocki N."/>
            <person name="Veneault-Fourrey C."/>
            <person name="LaButti K."/>
            <person name="Lindquist E.A."/>
            <person name="Lipzen A."/>
            <person name="Lundell T."/>
            <person name="Morin E."/>
            <person name="Murat C."/>
            <person name="Sun H."/>
            <person name="Tunlid A."/>
            <person name="Henrissat B."/>
            <person name="Grigoriev I.V."/>
            <person name="Hibbett D.S."/>
            <person name="Martin F."/>
            <person name="Nordberg H.P."/>
            <person name="Cantor M.N."/>
            <person name="Hua S.X."/>
        </authorList>
    </citation>
    <scope>NUCLEOTIDE SEQUENCE [LARGE SCALE GENOMIC DNA]</scope>
    <source>
        <strain evidence="1 2">Foug A</strain>
    </source>
</reference>
<dbReference type="InParanoid" id="A0A0C2Z3D5"/>
<reference evidence="2" key="2">
    <citation type="submission" date="2015-01" db="EMBL/GenBank/DDBJ databases">
        <title>Evolutionary Origins and Diversification of the Mycorrhizal Mutualists.</title>
        <authorList>
            <consortium name="DOE Joint Genome Institute"/>
            <consortium name="Mycorrhizal Genomics Consortium"/>
            <person name="Kohler A."/>
            <person name="Kuo A."/>
            <person name="Nagy L.G."/>
            <person name="Floudas D."/>
            <person name="Copeland A."/>
            <person name="Barry K.W."/>
            <person name="Cichocki N."/>
            <person name="Veneault-Fourrey C."/>
            <person name="LaButti K."/>
            <person name="Lindquist E.A."/>
            <person name="Lipzen A."/>
            <person name="Lundell T."/>
            <person name="Morin E."/>
            <person name="Murat C."/>
            <person name="Riley R."/>
            <person name="Ohm R."/>
            <person name="Sun H."/>
            <person name="Tunlid A."/>
            <person name="Henrissat B."/>
            <person name="Grigoriev I.V."/>
            <person name="Hibbett D.S."/>
            <person name="Martin F."/>
        </authorList>
    </citation>
    <scope>NUCLEOTIDE SEQUENCE [LARGE SCALE GENOMIC DNA]</scope>
    <source>
        <strain evidence="2">Foug A</strain>
    </source>
</reference>
<evidence type="ECO:0000313" key="1">
    <source>
        <dbReference type="EMBL" id="KIM56428.1"/>
    </source>
</evidence>
<dbReference type="AlphaFoldDB" id="A0A0C2Z3D5"/>
<evidence type="ECO:0000313" key="2">
    <source>
        <dbReference type="Proteomes" id="UP000053989"/>
    </source>
</evidence>
<dbReference type="EMBL" id="KN822117">
    <property type="protein sequence ID" value="KIM56428.1"/>
    <property type="molecule type" value="Genomic_DNA"/>
</dbReference>
<gene>
    <name evidence="1" type="ORF">SCLCIDRAFT_29659</name>
</gene>
<organism evidence="1 2">
    <name type="scientific">Scleroderma citrinum Foug A</name>
    <dbReference type="NCBI Taxonomy" id="1036808"/>
    <lineage>
        <taxon>Eukaryota</taxon>
        <taxon>Fungi</taxon>
        <taxon>Dikarya</taxon>
        <taxon>Basidiomycota</taxon>
        <taxon>Agaricomycotina</taxon>
        <taxon>Agaricomycetes</taxon>
        <taxon>Agaricomycetidae</taxon>
        <taxon>Boletales</taxon>
        <taxon>Sclerodermatineae</taxon>
        <taxon>Sclerodermataceae</taxon>
        <taxon>Scleroderma</taxon>
    </lineage>
</organism>
<name>A0A0C2Z3D5_9AGAM</name>
<dbReference type="Proteomes" id="UP000053989">
    <property type="component" value="Unassembled WGS sequence"/>
</dbReference>
<dbReference type="HOGENOM" id="CLU_2039429_0_0_1"/>
<protein>
    <submittedName>
        <fullName evidence="1">Uncharacterized protein</fullName>
    </submittedName>
</protein>
<sequence length="121" mass="13062">MGDGMPLTIIDIRISTGCDVLREVVIALMEPGIKGNTTLRKCVQEGKRGIEDLGIGDISSIATLLGGSLALIDRRVGDIRKRGISRVGKESGQVPEKDGRPTCEEMQRRLAIALVDFAIIF</sequence>
<proteinExistence type="predicted"/>